<evidence type="ECO:0000313" key="1">
    <source>
        <dbReference type="EMBL" id="MBB1252660.1"/>
    </source>
</evidence>
<dbReference type="RefSeq" id="WP_143646878.1">
    <property type="nucleotide sequence ID" value="NZ_JABJWZ010000023.1"/>
</dbReference>
<dbReference type="AlphaFoldDB" id="A0A5P0YMA1"/>
<organism evidence="3 4">
    <name type="scientific">Streptomyces alkaliterrae</name>
    <dbReference type="NCBI Taxonomy" id="2213162"/>
    <lineage>
        <taxon>Bacteria</taxon>
        <taxon>Bacillati</taxon>
        <taxon>Actinomycetota</taxon>
        <taxon>Actinomycetes</taxon>
        <taxon>Kitasatosporales</taxon>
        <taxon>Streptomycetaceae</taxon>
        <taxon>Streptomyces</taxon>
    </lineage>
</organism>
<evidence type="ECO:0000313" key="3">
    <source>
        <dbReference type="EMBL" id="MQS01401.1"/>
    </source>
</evidence>
<evidence type="ECO:0000313" key="2">
    <source>
        <dbReference type="EMBL" id="MBB1257999.1"/>
    </source>
</evidence>
<dbReference type="Proteomes" id="UP000320857">
    <property type="component" value="Unassembled WGS sequence"/>
</dbReference>
<dbReference type="EMBL" id="VJYK02000039">
    <property type="protein sequence ID" value="MQS01401.1"/>
    <property type="molecule type" value="Genomic_DNA"/>
</dbReference>
<proteinExistence type="predicted"/>
<dbReference type="EMBL" id="JABJXA010000014">
    <property type="protein sequence ID" value="MBB1257999.1"/>
    <property type="molecule type" value="Genomic_DNA"/>
</dbReference>
<evidence type="ECO:0000313" key="6">
    <source>
        <dbReference type="Proteomes" id="UP000525686"/>
    </source>
</evidence>
<dbReference type="OrthoDB" id="4321520at2"/>
<dbReference type="Proteomes" id="UP000517765">
    <property type="component" value="Unassembled WGS sequence"/>
</dbReference>
<gene>
    <name evidence="3" type="ORF">FNX44_005820</name>
    <name evidence="1" type="ORF">H3146_04650</name>
    <name evidence="2" type="ORF">H3147_04030</name>
</gene>
<accession>A0A5P0YMA1</accession>
<dbReference type="Proteomes" id="UP000525686">
    <property type="component" value="Unassembled WGS sequence"/>
</dbReference>
<reference evidence="3 4" key="1">
    <citation type="submission" date="2019-10" db="EMBL/GenBank/DDBJ databases">
        <title>Streptomyces sp. nov., a novel actinobacterium isolated from alkaline environment.</title>
        <authorList>
            <person name="Golinska P."/>
        </authorList>
    </citation>
    <scope>NUCLEOTIDE SEQUENCE [LARGE SCALE GENOMIC DNA]</scope>
    <source>
        <strain evidence="3 4">OF1</strain>
    </source>
</reference>
<name>A0A5P0YMA1_9ACTN</name>
<comment type="caution">
    <text evidence="3">The sequence shown here is derived from an EMBL/GenBank/DDBJ whole genome shotgun (WGS) entry which is preliminary data.</text>
</comment>
<sequence>MGVTVAGVNQWHASPCRTASATRDSETGEIRVPLALFHVDQPQGTVKLVLSRVQAEHLHATLSRMLTDRPTFPAQ</sequence>
<protein>
    <submittedName>
        <fullName evidence="3">Uncharacterized protein</fullName>
    </submittedName>
</protein>
<dbReference type="EMBL" id="JABJWZ010000023">
    <property type="protein sequence ID" value="MBB1252660.1"/>
    <property type="molecule type" value="Genomic_DNA"/>
</dbReference>
<evidence type="ECO:0000313" key="5">
    <source>
        <dbReference type="Proteomes" id="UP000517765"/>
    </source>
</evidence>
<reference evidence="5 6" key="2">
    <citation type="submission" date="2020-05" db="EMBL/GenBank/DDBJ databases">
        <title>Classification of alakaliphilic streptomycetes isolated from an alkaline soil next to Lonar Crater, India and a proposal for the recognition of Streptomyces alkaliterrae sp. nov.</title>
        <authorList>
            <person name="Golinska P."/>
        </authorList>
    </citation>
    <scope>NUCLEOTIDE SEQUENCE [LARGE SCALE GENOMIC DNA]</scope>
    <source>
        <strain evidence="6">OF3</strain>
        <strain evidence="5">OF8</strain>
    </source>
</reference>
<keyword evidence="4" id="KW-1185">Reference proteome</keyword>
<evidence type="ECO:0000313" key="4">
    <source>
        <dbReference type="Proteomes" id="UP000320857"/>
    </source>
</evidence>
<reference evidence="1" key="3">
    <citation type="journal article" name="Syst. Appl. Microbiol.">
        <title>Streptomyces alkaliterrae sp. nov., isolated from an alkaline soil, and emended descriptions of Streptomyces alkaliphilus, Streptomyces calidiresistens and Streptomyces durbertensis.</title>
        <authorList>
            <person name="Swiecimska M."/>
            <person name="Golinska P."/>
            <person name="Nouioui I."/>
            <person name="Wypij M."/>
            <person name="Rai M."/>
            <person name="Sangal V."/>
            <person name="Goodfellow M."/>
        </authorList>
    </citation>
    <scope>NUCLEOTIDE SEQUENCE</scope>
    <source>
        <strain evidence="1">OF3</strain>
        <strain evidence="2">OF8</strain>
    </source>
</reference>